<accession>A0A3M6QYP1</accession>
<dbReference type="Proteomes" id="UP000278006">
    <property type="component" value="Unassembled WGS sequence"/>
</dbReference>
<feature type="transmembrane region" description="Helical" evidence="1">
    <location>
        <begin position="134"/>
        <end position="158"/>
    </location>
</feature>
<proteinExistence type="predicted"/>
<organism evidence="2 3">
    <name type="scientific">Corticibacter populi</name>
    <dbReference type="NCBI Taxonomy" id="1550736"/>
    <lineage>
        <taxon>Bacteria</taxon>
        <taxon>Pseudomonadati</taxon>
        <taxon>Pseudomonadota</taxon>
        <taxon>Betaproteobacteria</taxon>
        <taxon>Burkholderiales</taxon>
        <taxon>Comamonadaceae</taxon>
        <taxon>Corticibacter</taxon>
    </lineage>
</organism>
<feature type="transmembrane region" description="Helical" evidence="1">
    <location>
        <begin position="7"/>
        <end position="25"/>
    </location>
</feature>
<evidence type="ECO:0008006" key="4">
    <source>
        <dbReference type="Google" id="ProtNLM"/>
    </source>
</evidence>
<evidence type="ECO:0000256" key="1">
    <source>
        <dbReference type="SAM" id="Phobius"/>
    </source>
</evidence>
<feature type="transmembrane region" description="Helical" evidence="1">
    <location>
        <begin position="108"/>
        <end position="127"/>
    </location>
</feature>
<sequence>MEPPAPFPLYEASFALACLLLALSLRPWHMLRGSGQALLTPLLASLAVLPWLWALPRLHQMPMQLPWSGACLVLLMLGWPLAVPTLVLVALAALWLTGAGWQEGLDMLVWQGLLPATFAVLIGAAIRRMLGTHLFVYVIGRCFLGTVLSLFLGSLWAYAQGRRLAGVEGSLSLVGHWLTAWGDGFVTGMLCAVFVAFRPQWLATWSDRFIAPAR</sequence>
<feature type="transmembrane region" description="Helical" evidence="1">
    <location>
        <begin position="37"/>
        <end position="55"/>
    </location>
</feature>
<reference evidence="2 3" key="1">
    <citation type="submission" date="2018-10" db="EMBL/GenBank/DDBJ databases">
        <title>Draft genome of Cortibacter populi DSM10536.</title>
        <authorList>
            <person name="Bernier A.-M."/>
            <person name="Bernard K."/>
        </authorList>
    </citation>
    <scope>NUCLEOTIDE SEQUENCE [LARGE SCALE GENOMIC DNA]</scope>
    <source>
        <strain evidence="2 3">DSM 105136</strain>
    </source>
</reference>
<keyword evidence="1" id="KW-0472">Membrane</keyword>
<gene>
    <name evidence="2" type="ORF">D8I35_00320</name>
</gene>
<feature type="transmembrane region" description="Helical" evidence="1">
    <location>
        <begin position="178"/>
        <end position="197"/>
    </location>
</feature>
<dbReference type="RefSeq" id="WP_122225753.1">
    <property type="nucleotide sequence ID" value="NZ_RDQO01000001.1"/>
</dbReference>
<dbReference type="AlphaFoldDB" id="A0A3M6QYP1"/>
<dbReference type="EMBL" id="RDQO01000001">
    <property type="protein sequence ID" value="RMX07632.1"/>
    <property type="molecule type" value="Genomic_DNA"/>
</dbReference>
<protein>
    <recommendedName>
        <fullName evidence="4">Energy-coupling factor ABC transporter permease</fullName>
    </recommendedName>
</protein>
<feature type="transmembrane region" description="Helical" evidence="1">
    <location>
        <begin position="67"/>
        <end position="96"/>
    </location>
</feature>
<evidence type="ECO:0000313" key="3">
    <source>
        <dbReference type="Proteomes" id="UP000278006"/>
    </source>
</evidence>
<dbReference type="OrthoDB" id="5297929at2"/>
<evidence type="ECO:0000313" key="2">
    <source>
        <dbReference type="EMBL" id="RMX07632.1"/>
    </source>
</evidence>
<keyword evidence="1" id="KW-0812">Transmembrane</keyword>
<comment type="caution">
    <text evidence="2">The sequence shown here is derived from an EMBL/GenBank/DDBJ whole genome shotgun (WGS) entry which is preliminary data.</text>
</comment>
<keyword evidence="3" id="KW-1185">Reference proteome</keyword>
<keyword evidence="1" id="KW-1133">Transmembrane helix</keyword>
<name>A0A3M6QYP1_9BURK</name>